<accession>A0A148KKU1</accession>
<feature type="transmembrane region" description="Helical" evidence="1">
    <location>
        <begin position="263"/>
        <end position="288"/>
    </location>
</feature>
<organism evidence="2 3">
    <name type="scientific">Paraglaciecola hydrolytica</name>
    <dbReference type="NCBI Taxonomy" id="1799789"/>
    <lineage>
        <taxon>Bacteria</taxon>
        <taxon>Pseudomonadati</taxon>
        <taxon>Pseudomonadota</taxon>
        <taxon>Gammaproteobacteria</taxon>
        <taxon>Alteromonadales</taxon>
        <taxon>Alteromonadaceae</taxon>
        <taxon>Paraglaciecola</taxon>
    </lineage>
</organism>
<evidence type="ECO:0000313" key="2">
    <source>
        <dbReference type="EMBL" id="KXI26926.1"/>
    </source>
</evidence>
<keyword evidence="1" id="KW-1133">Transmembrane helix</keyword>
<dbReference type="EMBL" id="LSNE01000018">
    <property type="protein sequence ID" value="KXI26926.1"/>
    <property type="molecule type" value="Genomic_DNA"/>
</dbReference>
<feature type="transmembrane region" description="Helical" evidence="1">
    <location>
        <begin position="12"/>
        <end position="34"/>
    </location>
</feature>
<feature type="transmembrane region" description="Helical" evidence="1">
    <location>
        <begin position="140"/>
        <end position="161"/>
    </location>
</feature>
<comment type="caution">
    <text evidence="2">The sequence shown here is derived from an EMBL/GenBank/DDBJ whole genome shotgun (WGS) entry which is preliminary data.</text>
</comment>
<feature type="transmembrane region" description="Helical" evidence="1">
    <location>
        <begin position="359"/>
        <end position="379"/>
    </location>
</feature>
<feature type="transmembrane region" description="Helical" evidence="1">
    <location>
        <begin position="86"/>
        <end position="106"/>
    </location>
</feature>
<keyword evidence="3" id="KW-1185">Reference proteome</keyword>
<dbReference type="STRING" id="1799789.AX660_02130"/>
<evidence type="ECO:0000256" key="1">
    <source>
        <dbReference type="SAM" id="Phobius"/>
    </source>
</evidence>
<dbReference type="InterPro" id="IPR043745">
    <property type="entry name" value="DUF5690"/>
</dbReference>
<feature type="transmembrane region" description="Helical" evidence="1">
    <location>
        <begin position="328"/>
        <end position="347"/>
    </location>
</feature>
<name>A0A148KKU1_9ALTE</name>
<keyword evidence="1" id="KW-0812">Transmembrane</keyword>
<dbReference type="Proteomes" id="UP000070299">
    <property type="component" value="Unassembled WGS sequence"/>
</dbReference>
<feature type="transmembrane region" description="Helical" evidence="1">
    <location>
        <begin position="295"/>
        <end position="316"/>
    </location>
</feature>
<evidence type="ECO:0000313" key="3">
    <source>
        <dbReference type="Proteomes" id="UP000070299"/>
    </source>
</evidence>
<evidence type="ECO:0008006" key="4">
    <source>
        <dbReference type="Google" id="ProtNLM"/>
    </source>
</evidence>
<protein>
    <recommendedName>
        <fullName evidence="4">MFS transporter</fullName>
    </recommendedName>
</protein>
<feature type="transmembrane region" description="Helical" evidence="1">
    <location>
        <begin position="54"/>
        <end position="74"/>
    </location>
</feature>
<feature type="transmembrane region" description="Helical" evidence="1">
    <location>
        <begin position="112"/>
        <end position="133"/>
    </location>
</feature>
<reference evidence="3" key="1">
    <citation type="submission" date="2016-02" db="EMBL/GenBank/DDBJ databases">
        <authorList>
            <person name="Schultz-Johansen M."/>
            <person name="Glaring M.A."/>
            <person name="Bech P.K."/>
            <person name="Stougaard P."/>
        </authorList>
    </citation>
    <scope>NUCLEOTIDE SEQUENCE [LARGE SCALE GENOMIC DNA]</scope>
    <source>
        <strain evidence="3">S66</strain>
    </source>
</reference>
<feature type="transmembrane region" description="Helical" evidence="1">
    <location>
        <begin position="222"/>
        <end position="243"/>
    </location>
</feature>
<sequence>MKIKSYLNNAPQIWLVIYAASAAFITYFSMYAFRKPFTVGTYENVDGWHSQLDFKIALILAQVLGYALSKFIGIKIISEMEAGKRAVAILSLVMAAEIALILFPILPGYWKLLALFLNGLPLGMIWGLVFSFLEGRRTTEILGAVLSVSFIVSSGVVKSVGKYLMLDWGINEFWMPAVTGLLFAIPLFLSVYFLAQVPPPSEQDIQARRKREPMSAQDRRDLLLRFAPGLAAMICAYVLLTGLRDYSDNFAAEIWSSLGYGSAPGIFSIAAIYTSLIILFMLSLVMLVKDNLRALMLNHIIVIVGFIVVGVSSLLYQTNIISGSTWMVSLSTGVYLSYIPFNCLIFDRMLAVANNKANAGFLIYIADSMGYAGSVGILLYKNFAQVQLSWTNFLVQSSYIIAVLGVALILYSAYYFRQTLKESASNSHCSSAEKIHNSINQVDKPRSTISTTS</sequence>
<gene>
    <name evidence="2" type="ORF">AX660_02130</name>
</gene>
<feature type="transmembrane region" description="Helical" evidence="1">
    <location>
        <begin position="399"/>
        <end position="416"/>
    </location>
</feature>
<keyword evidence="1" id="KW-0472">Membrane</keyword>
<dbReference type="Pfam" id="PF18943">
    <property type="entry name" value="DUF5690"/>
    <property type="match status" value="1"/>
</dbReference>
<dbReference type="RefSeq" id="WP_068381796.1">
    <property type="nucleotide sequence ID" value="NZ_LSNE01000018.1"/>
</dbReference>
<feature type="transmembrane region" description="Helical" evidence="1">
    <location>
        <begin position="173"/>
        <end position="195"/>
    </location>
</feature>
<dbReference type="AlphaFoldDB" id="A0A148KKU1"/>
<proteinExistence type="predicted"/>